<feature type="domain" description="HTH luxR-type" evidence="2">
    <location>
        <begin position="113"/>
        <end position="170"/>
    </location>
</feature>
<dbReference type="Gene3D" id="1.10.10.10">
    <property type="entry name" value="Winged helix-like DNA-binding domain superfamily/Winged helix DNA-binding domain"/>
    <property type="match status" value="1"/>
</dbReference>
<dbReference type="GO" id="GO:0006355">
    <property type="term" value="P:regulation of DNA-templated transcription"/>
    <property type="evidence" value="ECO:0007669"/>
    <property type="project" value="InterPro"/>
</dbReference>
<dbReference type="SMART" id="SM00421">
    <property type="entry name" value="HTH_LUXR"/>
    <property type="match status" value="1"/>
</dbReference>
<evidence type="ECO:0000313" key="3">
    <source>
        <dbReference type="EMBL" id="POU63385.1"/>
    </source>
</evidence>
<dbReference type="OrthoDB" id="6630632at2"/>
<evidence type="ECO:0000256" key="1">
    <source>
        <dbReference type="ARBA" id="ARBA00023125"/>
    </source>
</evidence>
<proteinExistence type="predicted"/>
<dbReference type="EMBL" id="PQLX01000007">
    <property type="protein sequence ID" value="POU63385.1"/>
    <property type="molecule type" value="Genomic_DNA"/>
</dbReference>
<dbReference type="SUPFAM" id="SSF46894">
    <property type="entry name" value="C-terminal effector domain of the bipartite response regulators"/>
    <property type="match status" value="1"/>
</dbReference>
<dbReference type="Pfam" id="PF00196">
    <property type="entry name" value="GerE"/>
    <property type="match status" value="1"/>
</dbReference>
<dbReference type="Proteomes" id="UP000237003">
    <property type="component" value="Unassembled WGS sequence"/>
</dbReference>
<name>A0A2S4RTX4_CITAM</name>
<accession>A0A2S4RTX4</accession>
<comment type="caution">
    <text evidence="3">The sequence shown here is derived from an EMBL/GenBank/DDBJ whole genome shotgun (WGS) entry which is preliminary data.</text>
</comment>
<keyword evidence="1" id="KW-0238">DNA-binding</keyword>
<organism evidence="3 4">
    <name type="scientific">Citrobacter amalonaticus</name>
    <dbReference type="NCBI Taxonomy" id="35703"/>
    <lineage>
        <taxon>Bacteria</taxon>
        <taxon>Pseudomonadati</taxon>
        <taxon>Pseudomonadota</taxon>
        <taxon>Gammaproteobacteria</taxon>
        <taxon>Enterobacterales</taxon>
        <taxon>Enterobacteriaceae</taxon>
        <taxon>Citrobacter</taxon>
    </lineage>
</organism>
<dbReference type="InterPro" id="IPR036388">
    <property type="entry name" value="WH-like_DNA-bd_sf"/>
</dbReference>
<dbReference type="GO" id="GO:0003677">
    <property type="term" value="F:DNA binding"/>
    <property type="evidence" value="ECO:0007669"/>
    <property type="project" value="UniProtKB-KW"/>
</dbReference>
<protein>
    <recommendedName>
        <fullName evidence="2">HTH luxR-type domain-containing protein</fullName>
    </recommendedName>
</protein>
<dbReference type="InterPro" id="IPR016032">
    <property type="entry name" value="Sig_transdc_resp-reg_C-effctor"/>
</dbReference>
<reference evidence="3 4" key="1">
    <citation type="submission" date="2018-01" db="EMBL/GenBank/DDBJ databases">
        <title>Complete genome sequences of 14 Citrobacter spp. isolated from plant in Canada.</title>
        <authorList>
            <person name="Bhandare S.G."/>
            <person name="Colavecchio A."/>
            <person name="Jeukens J."/>
            <person name="Emond-Rheault J.-G."/>
            <person name="Freschi L."/>
            <person name="Hamel J."/>
            <person name="Kukavica-Ibrulj I."/>
            <person name="Levesque R."/>
            <person name="Goodridge L."/>
        </authorList>
    </citation>
    <scope>NUCLEOTIDE SEQUENCE [LARGE SCALE GENOMIC DNA]</scope>
    <source>
        <strain evidence="3 4">S1285</strain>
    </source>
</reference>
<sequence length="188" mass="21631">MFMPHIILTKDVFFNNALSVILQQVPASRKVCVIDIESFRSLGSIFRLLKRNKLIEKHRLIFIGGKDVSSRVLEPIVTIYRKSCFMEFRKQLTDGRTHSPEYALNHIARYRSLSILSVQEKKTLFALLDTDDTWAAARKIYLSPKTVYSYTSRIGQKLNLSSILQVRQFIFSEFVLDAETGEGVTVTH</sequence>
<dbReference type="AlphaFoldDB" id="A0A2S4RTX4"/>
<evidence type="ECO:0000313" key="4">
    <source>
        <dbReference type="Proteomes" id="UP000237003"/>
    </source>
</evidence>
<dbReference type="InterPro" id="IPR000792">
    <property type="entry name" value="Tscrpt_reg_LuxR_C"/>
</dbReference>
<evidence type="ECO:0000259" key="2">
    <source>
        <dbReference type="SMART" id="SM00421"/>
    </source>
</evidence>
<gene>
    <name evidence="3" type="ORF">C3430_18485</name>
</gene>